<dbReference type="Proteomes" id="UP000322080">
    <property type="component" value="Unassembled WGS sequence"/>
</dbReference>
<protein>
    <submittedName>
        <fullName evidence="2">Tellurite resistance TerB family protein</fullName>
    </submittedName>
</protein>
<sequence>MAFLGRRFLIAFGQPARLFEGPGFRRHREFAQIGHGIGFRSCGAPCALQALSPIATGGRGQYSAPQHQNPKEAHVPDLPHSLTPEDSLIAVMVAVSVSDEQIGTAELLRIEASVNHLPVFATYDMDRLKTVSRVVFDLLTEEDGLDALFGLVRENLPERLWETAYALACDVAAADGMLAASELRLLEEIRHELNIDRLHAAAIERGARARHMTVAD</sequence>
<dbReference type="CDD" id="cd07176">
    <property type="entry name" value="terB"/>
    <property type="match status" value="1"/>
</dbReference>
<dbReference type="Gene3D" id="1.10.3680.10">
    <property type="entry name" value="TerB-like"/>
    <property type="match status" value="1"/>
</dbReference>
<organism evidence="2 3">
    <name type="scientific">Maritimibacter fusiformis</name>
    <dbReference type="NCBI Taxonomy" id="2603819"/>
    <lineage>
        <taxon>Bacteria</taxon>
        <taxon>Pseudomonadati</taxon>
        <taxon>Pseudomonadota</taxon>
        <taxon>Alphaproteobacteria</taxon>
        <taxon>Rhodobacterales</taxon>
        <taxon>Roseobacteraceae</taxon>
        <taxon>Maritimibacter</taxon>
    </lineage>
</organism>
<evidence type="ECO:0000256" key="1">
    <source>
        <dbReference type="SAM" id="MobiDB-lite"/>
    </source>
</evidence>
<proteinExistence type="predicted"/>
<feature type="region of interest" description="Disordered" evidence="1">
    <location>
        <begin position="58"/>
        <end position="79"/>
    </location>
</feature>
<gene>
    <name evidence="2" type="ORF">FVF75_07430</name>
</gene>
<dbReference type="InterPro" id="IPR029024">
    <property type="entry name" value="TerB-like"/>
</dbReference>
<dbReference type="EMBL" id="VSIY01000004">
    <property type="protein sequence ID" value="TYB82537.1"/>
    <property type="molecule type" value="Genomic_DNA"/>
</dbReference>
<accession>A0A5D0RLM7</accession>
<name>A0A5D0RLM7_9RHOB</name>
<reference evidence="2 3" key="1">
    <citation type="submission" date="2019-08" db="EMBL/GenBank/DDBJ databases">
        <title>Identification of a novel species of the genus Boseongicola.</title>
        <authorList>
            <person name="Zhang X.-Q."/>
        </authorList>
    </citation>
    <scope>NUCLEOTIDE SEQUENCE [LARGE SCALE GENOMIC DNA]</scope>
    <source>
        <strain evidence="2 3">HY14</strain>
    </source>
</reference>
<dbReference type="SUPFAM" id="SSF158682">
    <property type="entry name" value="TerB-like"/>
    <property type="match status" value="1"/>
</dbReference>
<comment type="caution">
    <text evidence="2">The sequence shown here is derived from an EMBL/GenBank/DDBJ whole genome shotgun (WGS) entry which is preliminary data.</text>
</comment>
<keyword evidence="3" id="KW-1185">Reference proteome</keyword>
<evidence type="ECO:0000313" key="3">
    <source>
        <dbReference type="Proteomes" id="UP000322080"/>
    </source>
</evidence>
<evidence type="ECO:0000313" key="2">
    <source>
        <dbReference type="EMBL" id="TYB82537.1"/>
    </source>
</evidence>
<dbReference type="AlphaFoldDB" id="A0A5D0RLM7"/>